<dbReference type="Proteomes" id="UP000268033">
    <property type="component" value="Unassembled WGS sequence"/>
</dbReference>
<name>A0A3N1PKP2_9GAMM</name>
<evidence type="ECO:0000313" key="4">
    <source>
        <dbReference type="Proteomes" id="UP000268033"/>
    </source>
</evidence>
<comment type="similarity">
    <text evidence="1 2">Belongs to the arylamine N-acetyltransferase family.</text>
</comment>
<comment type="caution">
    <text evidence="3">The sequence shown here is derived from an EMBL/GenBank/DDBJ whole genome shotgun (WGS) entry which is preliminary data.</text>
</comment>
<dbReference type="InterPro" id="IPR038765">
    <property type="entry name" value="Papain-like_cys_pep_sf"/>
</dbReference>
<keyword evidence="4" id="KW-1185">Reference proteome</keyword>
<dbReference type="PANTHER" id="PTHR11786">
    <property type="entry name" value="N-HYDROXYARYLAMINE O-ACETYLTRANSFERASE"/>
    <property type="match status" value="1"/>
</dbReference>
<dbReference type="InterPro" id="IPR001447">
    <property type="entry name" value="Arylamine_N-AcTrfase"/>
</dbReference>
<evidence type="ECO:0000256" key="2">
    <source>
        <dbReference type="RuleBase" id="RU003452"/>
    </source>
</evidence>
<gene>
    <name evidence="3" type="ORF">EDC28_103282</name>
</gene>
<dbReference type="PANTHER" id="PTHR11786:SF0">
    <property type="entry name" value="ARYLAMINE N-ACETYLTRANSFERASE 4-RELATED"/>
    <property type="match status" value="1"/>
</dbReference>
<evidence type="ECO:0000313" key="3">
    <source>
        <dbReference type="EMBL" id="ROQ28689.1"/>
    </source>
</evidence>
<dbReference type="STRING" id="584787.GCA_001247655_00124"/>
<protein>
    <submittedName>
        <fullName evidence="3">N-hydroxyarylamine O-acetyltransferase</fullName>
    </submittedName>
</protein>
<reference evidence="3 4" key="1">
    <citation type="submission" date="2018-11" db="EMBL/GenBank/DDBJ databases">
        <title>Genomic Encyclopedia of Type Strains, Phase IV (KMG-IV): sequencing the most valuable type-strain genomes for metagenomic binning, comparative biology and taxonomic classification.</title>
        <authorList>
            <person name="Goeker M."/>
        </authorList>
    </citation>
    <scope>NUCLEOTIDE SEQUENCE [LARGE SCALE GENOMIC DNA]</scope>
    <source>
        <strain evidence="3 4">DSM 21945</strain>
    </source>
</reference>
<accession>A0A3N1PKP2</accession>
<dbReference type="AlphaFoldDB" id="A0A3N1PKP2"/>
<dbReference type="InterPro" id="IPR053710">
    <property type="entry name" value="Arylamine_NAT_domain_sf"/>
</dbReference>
<dbReference type="EMBL" id="RJUL01000003">
    <property type="protein sequence ID" value="ROQ28689.1"/>
    <property type="molecule type" value="Genomic_DNA"/>
</dbReference>
<organism evidence="3 4">
    <name type="scientific">Gallaecimonas pentaromativorans</name>
    <dbReference type="NCBI Taxonomy" id="584787"/>
    <lineage>
        <taxon>Bacteria</taxon>
        <taxon>Pseudomonadati</taxon>
        <taxon>Pseudomonadota</taxon>
        <taxon>Gammaproteobacteria</taxon>
        <taxon>Enterobacterales</taxon>
        <taxon>Gallaecimonadaceae</taxon>
        <taxon>Gallaecimonas</taxon>
    </lineage>
</organism>
<keyword evidence="3" id="KW-0808">Transferase</keyword>
<proteinExistence type="inferred from homology"/>
<dbReference type="PRINTS" id="PR01543">
    <property type="entry name" value="ANATRNSFRASE"/>
</dbReference>
<dbReference type="RefSeq" id="WP_123421093.1">
    <property type="nucleotide sequence ID" value="NZ_RJUL01000003.1"/>
</dbReference>
<dbReference type="SUPFAM" id="SSF54001">
    <property type="entry name" value="Cysteine proteinases"/>
    <property type="match status" value="1"/>
</dbReference>
<dbReference type="GO" id="GO:0016407">
    <property type="term" value="F:acetyltransferase activity"/>
    <property type="evidence" value="ECO:0007669"/>
    <property type="project" value="InterPro"/>
</dbReference>
<dbReference type="Pfam" id="PF00797">
    <property type="entry name" value="Acetyltransf_2"/>
    <property type="match status" value="1"/>
</dbReference>
<dbReference type="Gene3D" id="3.30.2140.20">
    <property type="match status" value="1"/>
</dbReference>
<evidence type="ECO:0000256" key="1">
    <source>
        <dbReference type="ARBA" id="ARBA00006547"/>
    </source>
</evidence>
<sequence length="256" mass="28661">MLTPTQLQRYVARLGVSPRSSLAELQLAHLYALPFENLDITFKRPIVLSHEAILAKLLDEHRGGFCYELNYGFYCLLLSLGFEATLIQARVFNPSGTPGTDFDHLLLKVKEGSKTLLADVGFGDSFLAPLTLATGEQQDRAGVFTLTAQQGKWLMQREGKAELLIDPTPRQLQAFQAMADWHQSAEASPFTRKSICSKATATGRISLSDNTLLVTKDKTRQQWPINNEGQYRQLLAEHFGITLPFADIAQWLAKWH</sequence>